<keyword evidence="4" id="KW-0800">Toxin</keyword>
<dbReference type="PANTHER" id="PTHR38340:SF1">
    <property type="entry name" value="S-LAYER PROTEIN"/>
    <property type="match status" value="1"/>
</dbReference>
<keyword evidence="7" id="KW-0472">Membrane</keyword>
<reference evidence="9 10" key="1">
    <citation type="submission" date="2020-11" db="EMBL/GenBank/DDBJ databases">
        <authorList>
            <person name="Kim M.K."/>
        </authorList>
    </citation>
    <scope>NUCLEOTIDE SEQUENCE [LARGE SCALE GENOMIC DNA]</scope>
    <source>
        <strain evidence="9 10">BT290</strain>
    </source>
</reference>
<dbReference type="Proteomes" id="UP000611708">
    <property type="component" value="Unassembled WGS sequence"/>
</dbReference>
<comment type="subcellular location">
    <subcellularLocation>
        <location evidence="1">Membrane</location>
    </subcellularLocation>
    <subcellularLocation>
        <location evidence="2">Secreted</location>
    </subcellularLocation>
</comment>
<dbReference type="PANTHER" id="PTHR38340">
    <property type="entry name" value="S-LAYER PROTEIN"/>
    <property type="match status" value="1"/>
</dbReference>
<dbReference type="InterPro" id="IPR003995">
    <property type="entry name" value="RTX_toxin_determinant-A"/>
</dbReference>
<evidence type="ECO:0000256" key="8">
    <source>
        <dbReference type="SAM" id="MobiDB-lite"/>
    </source>
</evidence>
<dbReference type="InterPro" id="IPR050557">
    <property type="entry name" value="RTX_toxin/Mannuronan_C5-epim"/>
</dbReference>
<feature type="non-terminal residue" evidence="9">
    <location>
        <position position="700"/>
    </location>
</feature>
<dbReference type="PRINTS" id="PR00313">
    <property type="entry name" value="CABNDNGRPT"/>
</dbReference>
<dbReference type="Gene3D" id="2.150.10.10">
    <property type="entry name" value="Serralysin-like metalloprotease, C-terminal"/>
    <property type="match status" value="4"/>
</dbReference>
<evidence type="ECO:0000256" key="3">
    <source>
        <dbReference type="ARBA" id="ARBA00022525"/>
    </source>
</evidence>
<dbReference type="EMBL" id="JADQDN010000017">
    <property type="protein sequence ID" value="MBF9198119.1"/>
    <property type="molecule type" value="Genomic_DNA"/>
</dbReference>
<evidence type="ECO:0000313" key="9">
    <source>
        <dbReference type="EMBL" id="MBF9198119.1"/>
    </source>
</evidence>
<dbReference type="Pfam" id="PF00353">
    <property type="entry name" value="HemolysinCabind"/>
    <property type="match status" value="5"/>
</dbReference>
<dbReference type="SUPFAM" id="SSF51120">
    <property type="entry name" value="beta-Roll"/>
    <property type="match status" value="3"/>
</dbReference>
<dbReference type="InterPro" id="IPR018511">
    <property type="entry name" value="Hemolysin-typ_Ca-bd_CS"/>
</dbReference>
<comment type="caution">
    <text evidence="9">The sequence shown here is derived from an EMBL/GenBank/DDBJ whole genome shotgun (WGS) entry which is preliminary data.</text>
</comment>
<sequence>MAQDSLSAWLDWWESKGKAISYCYIGNGGSVVTPGTSSQNGTSVVVGGAPSGGAPGDRAPSLNGGASSGEGSSIPVTAVVVSSVTNAETVGNSSTPNVITTTTIYSNGAKTTKMETPSGWSCLTEFRDGSSQFITYNAISKETTTHLEDRYATATFVNNEQGNLISANIERTDGTWERLYRDKDDRHWIQLTRGPDSTRTVDFITGEGKNVEILYDNDSKLIERYDENGNLEYRSHYDASAGSFTSVKHLDNGSVVEIQRTSTRTDNWFSRGYVTDIEETRTITHPENGVQTHTTRTRIETDLSGANNGQPSRIERAADWLTDSILDAWRHLGDDKDRVAPKAGVTQLSSENEKFSFAIHVGTLNRDALSGDGVLVGGAESDTLTGGAGTDILIGGSGNDFLEGGLGGDYLEGGTGKDYASYEKSLQGVVANLSDAAQNTGAAVGDRYSSIESVLGSSFNDRLIGDTADNVLAGGAGHDTLEGGAGKDYASYERSSQGVVANLSDAAQNTGEALGDTYSDIEGLTGSAYDDRLVGDAMQNVLEGGAGHDILEGGGGSDRLVGGEGSDFADYQNATSGVIAKLLHADLNEGEAKGDVYASIEGIIGSKFNDVLAGDNGSNGLLAGDGNDVLIGLGGGDRIDGGAGDDTLYGGVGGDHLIGGAGLDTAAYSVDGAGVTVHLAQPHLNTGEAAGDTYDGIENV</sequence>
<evidence type="ECO:0000256" key="4">
    <source>
        <dbReference type="ARBA" id="ARBA00022656"/>
    </source>
</evidence>
<keyword evidence="5" id="KW-0677">Repeat</keyword>
<evidence type="ECO:0000256" key="7">
    <source>
        <dbReference type="ARBA" id="ARBA00023136"/>
    </source>
</evidence>
<keyword evidence="10" id="KW-1185">Reference proteome</keyword>
<evidence type="ECO:0000256" key="1">
    <source>
        <dbReference type="ARBA" id="ARBA00004370"/>
    </source>
</evidence>
<protein>
    <submittedName>
        <fullName evidence="9">Calcium-binding protein</fullName>
    </submittedName>
</protein>
<dbReference type="PRINTS" id="PR01488">
    <property type="entry name" value="RTXTOXINA"/>
</dbReference>
<keyword evidence="3" id="KW-0964">Secreted</keyword>
<proteinExistence type="predicted"/>
<organism evidence="9 10">
    <name type="scientific">Microvirga terrestris</name>
    <dbReference type="NCBI Taxonomy" id="2791024"/>
    <lineage>
        <taxon>Bacteria</taxon>
        <taxon>Pseudomonadati</taxon>
        <taxon>Pseudomonadota</taxon>
        <taxon>Alphaproteobacteria</taxon>
        <taxon>Hyphomicrobiales</taxon>
        <taxon>Methylobacteriaceae</taxon>
        <taxon>Microvirga</taxon>
    </lineage>
</organism>
<dbReference type="PROSITE" id="PS00330">
    <property type="entry name" value="HEMOLYSIN_CALCIUM"/>
    <property type="match status" value="6"/>
</dbReference>
<feature type="region of interest" description="Disordered" evidence="8">
    <location>
        <begin position="35"/>
        <end position="71"/>
    </location>
</feature>
<evidence type="ECO:0000256" key="6">
    <source>
        <dbReference type="ARBA" id="ARBA00023026"/>
    </source>
</evidence>
<dbReference type="InterPro" id="IPR011049">
    <property type="entry name" value="Serralysin-like_metalloprot_C"/>
</dbReference>
<evidence type="ECO:0000256" key="2">
    <source>
        <dbReference type="ARBA" id="ARBA00004613"/>
    </source>
</evidence>
<name>A0ABS0HXC2_9HYPH</name>
<evidence type="ECO:0000256" key="5">
    <source>
        <dbReference type="ARBA" id="ARBA00022737"/>
    </source>
</evidence>
<keyword evidence="6" id="KW-0843">Virulence</keyword>
<accession>A0ABS0HXC2</accession>
<gene>
    <name evidence="9" type="ORF">I2H36_18970</name>
</gene>
<dbReference type="RefSeq" id="WP_196265471.1">
    <property type="nucleotide sequence ID" value="NZ_JADQDN010000017.1"/>
</dbReference>
<dbReference type="InterPro" id="IPR001343">
    <property type="entry name" value="Hemolysn_Ca-bd"/>
</dbReference>
<evidence type="ECO:0000313" key="10">
    <source>
        <dbReference type="Proteomes" id="UP000611708"/>
    </source>
</evidence>